<dbReference type="OrthoDB" id="256429at2759"/>
<dbReference type="PANTHER" id="PTHR11668:SF496">
    <property type="entry name" value="SERINE_THREONINE-PROTEIN PHOSPHATASE"/>
    <property type="match status" value="1"/>
</dbReference>
<dbReference type="InterPro" id="IPR006186">
    <property type="entry name" value="Ser/Thr-sp_prot-phosphatase"/>
</dbReference>
<protein>
    <recommendedName>
        <fullName evidence="2">Serine/threonine-protein phosphatase</fullName>
        <ecNumber evidence="2">3.1.3.16</ecNumber>
    </recommendedName>
</protein>
<proteinExistence type="inferred from homology"/>
<dbReference type="GO" id="GO:0004722">
    <property type="term" value="F:protein serine/threonine phosphatase activity"/>
    <property type="evidence" value="ECO:0007669"/>
    <property type="project" value="UniProtKB-EC"/>
</dbReference>
<dbReference type="SMART" id="SM00156">
    <property type="entry name" value="PP2Ac"/>
    <property type="match status" value="1"/>
</dbReference>
<gene>
    <name evidence="4" type="primary">jg3972</name>
    <name evidence="4" type="ORF">PAEG_LOCUS19367</name>
</gene>
<keyword evidence="5" id="KW-1185">Reference proteome</keyword>
<dbReference type="InterPro" id="IPR004843">
    <property type="entry name" value="Calcineurin-like_PHP"/>
</dbReference>
<dbReference type="InterPro" id="IPR011992">
    <property type="entry name" value="EF-hand-dom_pair"/>
</dbReference>
<dbReference type="InterPro" id="IPR002048">
    <property type="entry name" value="EF_hand_dom"/>
</dbReference>
<dbReference type="Gene3D" id="1.10.238.10">
    <property type="entry name" value="EF-hand"/>
    <property type="match status" value="1"/>
</dbReference>
<dbReference type="SUPFAM" id="SSF47473">
    <property type="entry name" value="EF-hand"/>
    <property type="match status" value="1"/>
</dbReference>
<comment type="caution">
    <text evidence="4">The sequence shown here is derived from an EMBL/GenBank/DDBJ whole genome shotgun (WGS) entry which is preliminary data.</text>
</comment>
<dbReference type="AlphaFoldDB" id="A0A8S4RXA9"/>
<dbReference type="InterPro" id="IPR029052">
    <property type="entry name" value="Metallo-depent_PP-like"/>
</dbReference>
<dbReference type="Pfam" id="PF00149">
    <property type="entry name" value="Metallophos"/>
    <property type="match status" value="1"/>
</dbReference>
<reference evidence="4" key="1">
    <citation type="submission" date="2022-03" db="EMBL/GenBank/DDBJ databases">
        <authorList>
            <person name="Lindestad O."/>
        </authorList>
    </citation>
    <scope>NUCLEOTIDE SEQUENCE</scope>
</reference>
<evidence type="ECO:0000313" key="5">
    <source>
        <dbReference type="Proteomes" id="UP000838756"/>
    </source>
</evidence>
<keyword evidence="2" id="KW-0378">Hydrolase</keyword>
<accession>A0A8S4RXA9</accession>
<dbReference type="Proteomes" id="UP000838756">
    <property type="component" value="Unassembled WGS sequence"/>
</dbReference>
<feature type="domain" description="EF-hand" evidence="3">
    <location>
        <begin position="212"/>
        <end position="247"/>
    </location>
</feature>
<evidence type="ECO:0000313" key="4">
    <source>
        <dbReference type="EMBL" id="CAH2243174.1"/>
    </source>
</evidence>
<dbReference type="Gene3D" id="3.60.21.10">
    <property type="match status" value="1"/>
</dbReference>
<name>A0A8S4RXA9_9NEOP</name>
<dbReference type="PROSITE" id="PS50222">
    <property type="entry name" value="EF_HAND_2"/>
    <property type="match status" value="1"/>
</dbReference>
<sequence length="588" mass="64744">MKKFGNIKDMKKFQGMRNRLQWFSTVELERQRAHAGLRSPELIVFAQMAVGDTSKDESVRDSWRLRGLSLNQIRNEGKSTIATNLRCALGMATGVLVEICEDSVLVGSEAAGGASSLASPHCQLLQAAGYCRDDQMRLYREFMLMVYPALYMSSTVFSQFMIDHGWERSQCSHLFRSYHRAADISGRGGLSFLEVLLWAAALEPNTQHAGVAAEMRCRYIFRYFDSNRDLKLEFGELKELMAAARSARQLPVDALSVARDADLVLRQLGLGSNSSLSISDFLRSVDEQHVRGTVEVKDNKSVDTLERAGSDYARARGTAGEYALATCVVRLDPRFPPEMMHLSTFDEDAVSISTARLLSDSNSLEQFDVRSASSEAFAAIHHFATAIDNTPNKRSSGGSTGGQSKEAYSWVSAGEGAALGALLLRLAEAVRPLCMNEPRLLRLTSPVYAIGDLHGNLAALLAMAAALWPSGPALVPATLLFLGDYVDRGPHGAELMAYLFAAKLQRPDSVYLIRGNHETRDIQKMFTFHTECIAKYGEVEGAHIWNAINQVFDVLALAAVVDDKVMYSPEDKKITVIASMLMLKKSNC</sequence>
<evidence type="ECO:0000259" key="3">
    <source>
        <dbReference type="PROSITE" id="PS50222"/>
    </source>
</evidence>
<dbReference type="EC" id="3.1.3.16" evidence="2"/>
<comment type="similarity">
    <text evidence="1 2">Belongs to the PPP phosphatase family.</text>
</comment>
<dbReference type="PANTHER" id="PTHR11668">
    <property type="entry name" value="SERINE/THREONINE PROTEIN PHOSPHATASE"/>
    <property type="match status" value="1"/>
</dbReference>
<dbReference type="SUPFAM" id="SSF56300">
    <property type="entry name" value="Metallo-dependent phosphatases"/>
    <property type="match status" value="1"/>
</dbReference>
<dbReference type="EMBL" id="CAKXAJ010025721">
    <property type="protein sequence ID" value="CAH2243174.1"/>
    <property type="molecule type" value="Genomic_DNA"/>
</dbReference>
<dbReference type="GO" id="GO:0005737">
    <property type="term" value="C:cytoplasm"/>
    <property type="evidence" value="ECO:0007669"/>
    <property type="project" value="TreeGrafter"/>
</dbReference>
<dbReference type="PROSITE" id="PS00125">
    <property type="entry name" value="SER_THR_PHOSPHATASE"/>
    <property type="match status" value="1"/>
</dbReference>
<comment type="catalytic activity">
    <reaction evidence="2">
        <text>O-phospho-L-threonyl-[protein] + H2O = L-threonyl-[protein] + phosphate</text>
        <dbReference type="Rhea" id="RHEA:47004"/>
        <dbReference type="Rhea" id="RHEA-COMP:11060"/>
        <dbReference type="Rhea" id="RHEA-COMP:11605"/>
        <dbReference type="ChEBI" id="CHEBI:15377"/>
        <dbReference type="ChEBI" id="CHEBI:30013"/>
        <dbReference type="ChEBI" id="CHEBI:43474"/>
        <dbReference type="ChEBI" id="CHEBI:61977"/>
        <dbReference type="EC" id="3.1.3.16"/>
    </reaction>
</comment>
<evidence type="ECO:0000256" key="1">
    <source>
        <dbReference type="ARBA" id="ARBA00008294"/>
    </source>
</evidence>
<evidence type="ECO:0000256" key="2">
    <source>
        <dbReference type="RuleBase" id="RU004273"/>
    </source>
</evidence>
<dbReference type="InterPro" id="IPR050341">
    <property type="entry name" value="PP1_catalytic_subunit"/>
</dbReference>
<dbReference type="PRINTS" id="PR00114">
    <property type="entry name" value="STPHPHTASE"/>
</dbReference>
<dbReference type="GO" id="GO:0005509">
    <property type="term" value="F:calcium ion binding"/>
    <property type="evidence" value="ECO:0007669"/>
    <property type="project" value="InterPro"/>
</dbReference>
<organism evidence="4 5">
    <name type="scientific">Pararge aegeria aegeria</name>
    <dbReference type="NCBI Taxonomy" id="348720"/>
    <lineage>
        <taxon>Eukaryota</taxon>
        <taxon>Metazoa</taxon>
        <taxon>Ecdysozoa</taxon>
        <taxon>Arthropoda</taxon>
        <taxon>Hexapoda</taxon>
        <taxon>Insecta</taxon>
        <taxon>Pterygota</taxon>
        <taxon>Neoptera</taxon>
        <taxon>Endopterygota</taxon>
        <taxon>Lepidoptera</taxon>
        <taxon>Glossata</taxon>
        <taxon>Ditrysia</taxon>
        <taxon>Papilionoidea</taxon>
        <taxon>Nymphalidae</taxon>
        <taxon>Satyrinae</taxon>
        <taxon>Satyrini</taxon>
        <taxon>Parargina</taxon>
        <taxon>Pararge</taxon>
    </lineage>
</organism>
<dbReference type="GO" id="GO:0005634">
    <property type="term" value="C:nucleus"/>
    <property type="evidence" value="ECO:0007669"/>
    <property type="project" value="TreeGrafter"/>
</dbReference>